<dbReference type="PANTHER" id="PTHR43861:SF1">
    <property type="entry name" value="TRANS-ACONITATE 2-METHYLTRANSFERASE"/>
    <property type="match status" value="1"/>
</dbReference>
<dbReference type="SUPFAM" id="SSF53335">
    <property type="entry name" value="S-adenosyl-L-methionine-dependent methyltransferases"/>
    <property type="match status" value="1"/>
</dbReference>
<dbReference type="InterPro" id="IPR029063">
    <property type="entry name" value="SAM-dependent_MTases_sf"/>
</dbReference>
<dbReference type="KEGG" id="abi:Aboo_0957"/>
<protein>
    <submittedName>
        <fullName evidence="4">Methyltransferase type 11</fullName>
    </submittedName>
</protein>
<proteinExistence type="predicted"/>
<name>B5ID86_ACIB4</name>
<evidence type="ECO:0000313" key="4">
    <source>
        <dbReference type="EMBL" id="ADD08766.1"/>
    </source>
</evidence>
<keyword evidence="2" id="KW-0808">Transferase</keyword>
<gene>
    <name evidence="4" type="ordered locus">Aboo_0957</name>
</gene>
<evidence type="ECO:0000256" key="2">
    <source>
        <dbReference type="ARBA" id="ARBA00022679"/>
    </source>
</evidence>
<reference evidence="4" key="1">
    <citation type="submission" date="2010-02" db="EMBL/GenBank/DDBJ databases">
        <title>Complete sequence of Aciduliprofundum boonei T469.</title>
        <authorList>
            <consortium name="US DOE Joint Genome Institute"/>
            <person name="Lucas S."/>
            <person name="Copeland A."/>
            <person name="Lapidus A."/>
            <person name="Cheng J.-F."/>
            <person name="Bruce D."/>
            <person name="Goodwin L."/>
            <person name="Pitluck S."/>
            <person name="Saunders E."/>
            <person name="Detter J.C."/>
            <person name="Han C."/>
            <person name="Tapia R."/>
            <person name="Land M."/>
            <person name="Hauser L."/>
            <person name="Kyrpides N."/>
            <person name="Mikhailova N."/>
            <person name="Flores G."/>
            <person name="Reysenbach A.-L."/>
            <person name="Woyke T."/>
        </authorList>
    </citation>
    <scope>NUCLEOTIDE SEQUENCE</scope>
    <source>
        <strain evidence="4">T469</strain>
    </source>
</reference>
<dbReference type="GO" id="GO:0032259">
    <property type="term" value="P:methylation"/>
    <property type="evidence" value="ECO:0007669"/>
    <property type="project" value="UniProtKB-KW"/>
</dbReference>
<evidence type="ECO:0000313" key="5">
    <source>
        <dbReference type="Proteomes" id="UP000001400"/>
    </source>
</evidence>
<dbReference type="eggNOG" id="arCOG02702">
    <property type="taxonomic scope" value="Archaea"/>
</dbReference>
<dbReference type="CDD" id="cd02440">
    <property type="entry name" value="AdoMet_MTases"/>
    <property type="match status" value="1"/>
</dbReference>
<evidence type="ECO:0000256" key="1">
    <source>
        <dbReference type="ARBA" id="ARBA00022603"/>
    </source>
</evidence>
<dbReference type="GO" id="GO:0008168">
    <property type="term" value="F:methyltransferase activity"/>
    <property type="evidence" value="ECO:0007669"/>
    <property type="project" value="UniProtKB-KW"/>
</dbReference>
<sequence>MGNPKVSVVITGFEAKFYDELLDFITLFQYGKFIKKLMYEETEVGYGDNVAELGVGNGRNAILLSNRVGEKGEIVGFDISPDMLEKAKKKTKDYKNIRIIKHDIRLDFPKEFYDYFDVALIALAFHGFTPRDRERILDNVRKILKDGGKFYILDYNQMNYAKSPFYFKILIDKFECPLAEEFLGYDLINVANKYGFRLTKKRTYVKGLFQYSEFTLEK</sequence>
<dbReference type="AlphaFoldDB" id="B5ID86"/>
<dbReference type="RefSeq" id="WP_008084224.1">
    <property type="nucleotide sequence ID" value="NC_013926.1"/>
</dbReference>
<dbReference type="OrthoDB" id="1018at2157"/>
<dbReference type="GeneID" id="8827911"/>
<dbReference type="InterPro" id="IPR041698">
    <property type="entry name" value="Methyltransf_25"/>
</dbReference>
<dbReference type="STRING" id="439481.Aboo_0957"/>
<accession>B5ID86</accession>
<dbReference type="EMBL" id="CP001941">
    <property type="protein sequence ID" value="ADD08766.1"/>
    <property type="molecule type" value="Genomic_DNA"/>
</dbReference>
<dbReference type="Pfam" id="PF13649">
    <property type="entry name" value="Methyltransf_25"/>
    <property type="match status" value="1"/>
</dbReference>
<evidence type="ECO:0000259" key="3">
    <source>
        <dbReference type="Pfam" id="PF13649"/>
    </source>
</evidence>
<dbReference type="Gene3D" id="3.40.50.150">
    <property type="entry name" value="Vaccinia Virus protein VP39"/>
    <property type="match status" value="1"/>
</dbReference>
<dbReference type="PANTHER" id="PTHR43861">
    <property type="entry name" value="TRANS-ACONITATE 2-METHYLTRANSFERASE-RELATED"/>
    <property type="match status" value="1"/>
</dbReference>
<feature type="domain" description="Methyltransferase" evidence="3">
    <location>
        <begin position="50"/>
        <end position="148"/>
    </location>
</feature>
<organism evidence="4 5">
    <name type="scientific">Aciduliprofundum boonei (strain DSM 19572 / T469)</name>
    <dbReference type="NCBI Taxonomy" id="439481"/>
    <lineage>
        <taxon>Archaea</taxon>
        <taxon>Methanobacteriati</taxon>
        <taxon>Thermoplasmatota</taxon>
        <taxon>DHVE2 group</taxon>
        <taxon>Candidatus Aciduliprofundum</taxon>
    </lineage>
</organism>
<keyword evidence="1 4" id="KW-0489">Methyltransferase</keyword>
<keyword evidence="5" id="KW-1185">Reference proteome</keyword>
<dbReference type="HOGENOM" id="CLU_1275957_0_0_2"/>
<dbReference type="Proteomes" id="UP000001400">
    <property type="component" value="Chromosome"/>
</dbReference>